<name>A0ABT7NFR0_9BURK</name>
<dbReference type="PROSITE" id="PS51186">
    <property type="entry name" value="GNAT"/>
    <property type="match status" value="1"/>
</dbReference>
<accession>A0ABT7NFR0</accession>
<proteinExistence type="predicted"/>
<sequence length="265" mass="28415">MSEPGLSAQHVEAIERATLAAVAPEAVDALQDDAGANWLLPFDPGTVGRAHSAVPLSHDRAPDDAAAWIAQVQARYAAHGLPTRWRLADVAAFDDLRQALGELGYRGAKPTLTHTALAKDVLDAFPLPGPDSDMVRLDDAPDEGWARVFLGPGFDPVDAASRVKSLSRGSGNRFASARLEGRTVAVGALSVAPQWAGVHGLRTEQALRGQGLAGRILRAMAFEAVRSGVPRIFLQVEEGNAPALALYRRAGFDLAWRYRYWARPD</sequence>
<dbReference type="Gene3D" id="3.40.630.30">
    <property type="match status" value="1"/>
</dbReference>
<dbReference type="InterPro" id="IPR000182">
    <property type="entry name" value="GNAT_dom"/>
</dbReference>
<dbReference type="SUPFAM" id="SSF55729">
    <property type="entry name" value="Acyl-CoA N-acyltransferases (Nat)"/>
    <property type="match status" value="1"/>
</dbReference>
<reference evidence="2" key="1">
    <citation type="submission" date="2023-06" db="EMBL/GenBank/DDBJ databases">
        <authorList>
            <person name="Jiang Y."/>
            <person name="Liu Q."/>
        </authorList>
    </citation>
    <scope>NUCLEOTIDE SEQUENCE</scope>
    <source>
        <strain evidence="2">CGMCC 1.12089</strain>
    </source>
</reference>
<comment type="caution">
    <text evidence="2">The sequence shown here is derived from an EMBL/GenBank/DDBJ whole genome shotgun (WGS) entry which is preliminary data.</text>
</comment>
<feature type="domain" description="N-acetyltransferase" evidence="1">
    <location>
        <begin position="119"/>
        <end position="265"/>
    </location>
</feature>
<dbReference type="Proteomes" id="UP001174908">
    <property type="component" value="Unassembled WGS sequence"/>
</dbReference>
<dbReference type="Pfam" id="PF24553">
    <property type="entry name" value="Rv0428c_C"/>
    <property type="match status" value="1"/>
</dbReference>
<dbReference type="EMBL" id="JASZYV010000004">
    <property type="protein sequence ID" value="MDM0046761.1"/>
    <property type="molecule type" value="Genomic_DNA"/>
</dbReference>
<evidence type="ECO:0000313" key="3">
    <source>
        <dbReference type="Proteomes" id="UP001174908"/>
    </source>
</evidence>
<evidence type="ECO:0000259" key="1">
    <source>
        <dbReference type="PROSITE" id="PS51186"/>
    </source>
</evidence>
<dbReference type="RefSeq" id="WP_286661873.1">
    <property type="nucleotide sequence ID" value="NZ_JASZYV010000004.1"/>
</dbReference>
<organism evidence="2 3">
    <name type="scientific">Variovorax dokdonensis</name>
    <dbReference type="NCBI Taxonomy" id="344883"/>
    <lineage>
        <taxon>Bacteria</taxon>
        <taxon>Pseudomonadati</taxon>
        <taxon>Pseudomonadota</taxon>
        <taxon>Betaproteobacteria</taxon>
        <taxon>Burkholderiales</taxon>
        <taxon>Comamonadaceae</taxon>
        <taxon>Variovorax</taxon>
    </lineage>
</organism>
<dbReference type="InterPro" id="IPR016181">
    <property type="entry name" value="Acyl_CoA_acyltransferase"/>
</dbReference>
<gene>
    <name evidence="2" type="ORF">QTH91_19880</name>
</gene>
<keyword evidence="3" id="KW-1185">Reference proteome</keyword>
<evidence type="ECO:0000313" key="2">
    <source>
        <dbReference type="EMBL" id="MDM0046761.1"/>
    </source>
</evidence>
<protein>
    <submittedName>
        <fullName evidence="2">GNAT family N-acetyltransferase</fullName>
    </submittedName>
</protein>
<dbReference type="CDD" id="cd04301">
    <property type="entry name" value="NAT_SF"/>
    <property type="match status" value="1"/>
</dbReference>
<dbReference type="InterPro" id="IPR056935">
    <property type="entry name" value="Rv0428c-like_C"/>
</dbReference>